<evidence type="ECO:0000313" key="2">
    <source>
        <dbReference type="EMBL" id="GAT49986.1"/>
    </source>
</evidence>
<feature type="region of interest" description="Disordered" evidence="1">
    <location>
        <begin position="29"/>
        <end position="73"/>
    </location>
</feature>
<dbReference type="EMBL" id="DF846078">
    <property type="protein sequence ID" value="GAT49986.1"/>
    <property type="molecule type" value="Genomic_DNA"/>
</dbReference>
<name>A0ABQ0LFS1_MYCCL</name>
<protein>
    <submittedName>
        <fullName evidence="2">Uncharacterized protein</fullName>
    </submittedName>
</protein>
<sequence length="73" mass="8135">MVQCLSNQMRVAGAIVKCRAEKRNTQLVYDAPTDERLPKPTSVKTNSENSGVLRSVAKEPEESEQAEESSKKR</sequence>
<gene>
    <name evidence="2" type="ORF">MCHLO_07269</name>
</gene>
<dbReference type="Proteomes" id="UP000815677">
    <property type="component" value="Unassembled WGS sequence"/>
</dbReference>
<evidence type="ECO:0000313" key="3">
    <source>
        <dbReference type="Proteomes" id="UP000815677"/>
    </source>
</evidence>
<organism evidence="2 3">
    <name type="scientific">Mycena chlorophos</name>
    <name type="common">Agaric fungus</name>
    <name type="synonym">Agaricus chlorophos</name>
    <dbReference type="NCBI Taxonomy" id="658473"/>
    <lineage>
        <taxon>Eukaryota</taxon>
        <taxon>Fungi</taxon>
        <taxon>Dikarya</taxon>
        <taxon>Basidiomycota</taxon>
        <taxon>Agaricomycotina</taxon>
        <taxon>Agaricomycetes</taxon>
        <taxon>Agaricomycetidae</taxon>
        <taxon>Agaricales</taxon>
        <taxon>Marasmiineae</taxon>
        <taxon>Mycenaceae</taxon>
        <taxon>Mycena</taxon>
    </lineage>
</organism>
<proteinExistence type="predicted"/>
<reference evidence="2" key="1">
    <citation type="submission" date="2014-09" db="EMBL/GenBank/DDBJ databases">
        <title>Genome sequence of the luminous mushroom Mycena chlorophos for searching fungal bioluminescence genes.</title>
        <authorList>
            <person name="Tanaka Y."/>
            <person name="Kasuga D."/>
            <person name="Oba Y."/>
            <person name="Hase S."/>
            <person name="Sato K."/>
            <person name="Oba Y."/>
            <person name="Sakakibara Y."/>
        </authorList>
    </citation>
    <scope>NUCLEOTIDE SEQUENCE</scope>
</reference>
<feature type="compositionally biased region" description="Polar residues" evidence="1">
    <location>
        <begin position="42"/>
        <end position="52"/>
    </location>
</feature>
<accession>A0ABQ0LFS1</accession>
<evidence type="ECO:0000256" key="1">
    <source>
        <dbReference type="SAM" id="MobiDB-lite"/>
    </source>
</evidence>
<keyword evidence="3" id="KW-1185">Reference proteome</keyword>